<dbReference type="InterPro" id="IPR036388">
    <property type="entry name" value="WH-like_DNA-bd_sf"/>
</dbReference>
<keyword evidence="4 8" id="KW-0238">DNA-binding</keyword>
<dbReference type="InterPro" id="IPR008851">
    <property type="entry name" value="TFIIF-alpha"/>
</dbReference>
<dbReference type="SUPFAM" id="SSF50916">
    <property type="entry name" value="Rap30/74 interaction domains"/>
    <property type="match status" value="1"/>
</dbReference>
<feature type="region of interest" description="Disordered" evidence="9">
    <location>
        <begin position="203"/>
        <end position="393"/>
    </location>
</feature>
<evidence type="ECO:0000256" key="2">
    <source>
        <dbReference type="ARBA" id="ARBA00005249"/>
    </source>
</evidence>
<keyword evidence="6 8" id="KW-0539">Nucleus</keyword>
<dbReference type="InterPro" id="IPR011039">
    <property type="entry name" value="TFIIF_interaction"/>
</dbReference>
<evidence type="ECO:0000256" key="4">
    <source>
        <dbReference type="ARBA" id="ARBA00023125"/>
    </source>
</evidence>
<evidence type="ECO:0000313" key="11">
    <source>
        <dbReference type="Proteomes" id="UP000835052"/>
    </source>
</evidence>
<proteinExistence type="inferred from homology"/>
<organism evidence="10 11">
    <name type="scientific">Caenorhabditis auriculariae</name>
    <dbReference type="NCBI Taxonomy" id="2777116"/>
    <lineage>
        <taxon>Eukaryota</taxon>
        <taxon>Metazoa</taxon>
        <taxon>Ecdysozoa</taxon>
        <taxon>Nematoda</taxon>
        <taxon>Chromadorea</taxon>
        <taxon>Rhabditida</taxon>
        <taxon>Rhabditina</taxon>
        <taxon>Rhabditomorpha</taxon>
        <taxon>Rhabditoidea</taxon>
        <taxon>Rhabditidae</taxon>
        <taxon>Peloderinae</taxon>
        <taxon>Caenorhabditis</taxon>
    </lineage>
</organism>
<evidence type="ECO:0000256" key="6">
    <source>
        <dbReference type="ARBA" id="ARBA00023242"/>
    </source>
</evidence>
<dbReference type="GO" id="GO:0016251">
    <property type="term" value="F:RNA polymerase II general transcription initiation factor activity"/>
    <property type="evidence" value="ECO:0007669"/>
    <property type="project" value="TreeGrafter"/>
</dbReference>
<dbReference type="PANTHER" id="PTHR13011:SF0">
    <property type="entry name" value="GENERAL TRANSCRIPTION FACTOR IIF SUBUNIT 1"/>
    <property type="match status" value="1"/>
</dbReference>
<evidence type="ECO:0000256" key="1">
    <source>
        <dbReference type="ARBA" id="ARBA00004123"/>
    </source>
</evidence>
<evidence type="ECO:0000313" key="10">
    <source>
        <dbReference type="EMBL" id="CAD6190226.1"/>
    </source>
</evidence>
<comment type="subcellular location">
    <subcellularLocation>
        <location evidence="1 8">Nucleus</location>
    </subcellularLocation>
</comment>
<comment type="function">
    <text evidence="7 8">TFIIF is a general transcription initiation factor that binds to RNA polymerase II and helps to recruit it to the initiation complex in collaboration with TFIIB. It promotes transcription elongation.</text>
</comment>
<feature type="compositionally biased region" description="Basic and acidic residues" evidence="9">
    <location>
        <begin position="318"/>
        <end position="342"/>
    </location>
</feature>
<dbReference type="GO" id="GO:0001096">
    <property type="term" value="F:TFIIF-class transcription factor complex binding"/>
    <property type="evidence" value="ECO:0007669"/>
    <property type="project" value="TreeGrafter"/>
</dbReference>
<dbReference type="EMBL" id="CAJGYM010000014">
    <property type="protein sequence ID" value="CAD6190226.1"/>
    <property type="molecule type" value="Genomic_DNA"/>
</dbReference>
<keyword evidence="5 8" id="KW-0804">Transcription</keyword>
<feature type="compositionally biased region" description="Acidic residues" evidence="9">
    <location>
        <begin position="308"/>
        <end position="317"/>
    </location>
</feature>
<dbReference type="GO" id="GO:0003677">
    <property type="term" value="F:DNA binding"/>
    <property type="evidence" value="ECO:0007669"/>
    <property type="project" value="UniProtKB-KW"/>
</dbReference>
<comment type="similarity">
    <text evidence="2 8">Belongs to the TFIIF alpha subunit family.</text>
</comment>
<comment type="caution">
    <text evidence="10">The sequence shown here is derived from an EMBL/GenBank/DDBJ whole genome shotgun (WGS) entry which is preliminary data.</text>
</comment>
<evidence type="ECO:0000256" key="5">
    <source>
        <dbReference type="ARBA" id="ARBA00023163"/>
    </source>
</evidence>
<evidence type="ECO:0000256" key="3">
    <source>
        <dbReference type="ARBA" id="ARBA00023015"/>
    </source>
</evidence>
<dbReference type="AlphaFoldDB" id="A0A8S1H1R8"/>
<sequence length="476" mass="54569">MAGAQNEFNVRVPKRDERLRYSVLKFNGMDKVDTSKWATESQLTLEREDNKGVVLASQTVQDYGEGSEYGKAAREEARRKKFGRQAKHYLIDNQPWNLSFREQDGRHRKMRGIREGGAVEHADYWIFLKSSNNEFQAYKVDDWHKFLPAITHKTLDCDQAEEKYSQRNKVMNQFALKAAIQKQLNDGEDGEAVEKLNRSLKIKDEASSDEDDEEEEKNEEETEKKNKKKKNKKVVNEKPKKDKRQRVENADDVARYESSDGEDEGREYDYMSDSGSDSDREVVPSDEKVEKELTGVDDEAGMRKMLESDESDSDEEDLTKKLLKTDRSQKKDTMDVEERDSSGSDTDDPDSNVNSVVFLPKKEEKEETANGGGAKKRPAEDMPSISGASDAKKVKVEEKPKFVEGLNEETVRKYLRRKPHTTKELLHKMKAKCGDMTKAEIVTRLAAILKAIDPHQFKQQLGKREVLFFSLTNTVA</sequence>
<keyword evidence="3 8" id="KW-0805">Transcription regulation</keyword>
<dbReference type="InterPro" id="IPR036390">
    <property type="entry name" value="WH_DNA-bd_sf"/>
</dbReference>
<evidence type="ECO:0000256" key="7">
    <source>
        <dbReference type="ARBA" id="ARBA00025232"/>
    </source>
</evidence>
<dbReference type="GO" id="GO:0005674">
    <property type="term" value="C:transcription factor TFIIF complex"/>
    <property type="evidence" value="ECO:0007669"/>
    <property type="project" value="TreeGrafter"/>
</dbReference>
<dbReference type="SUPFAM" id="SSF46785">
    <property type="entry name" value="Winged helix' DNA-binding domain"/>
    <property type="match status" value="1"/>
</dbReference>
<name>A0A8S1H1R8_9PELO</name>
<dbReference type="Proteomes" id="UP000835052">
    <property type="component" value="Unassembled WGS sequence"/>
</dbReference>
<feature type="compositionally biased region" description="Basic and acidic residues" evidence="9">
    <location>
        <begin position="234"/>
        <end position="258"/>
    </location>
</feature>
<accession>A0A8S1H1R8</accession>
<evidence type="ECO:0000256" key="9">
    <source>
        <dbReference type="SAM" id="MobiDB-lite"/>
    </source>
</evidence>
<dbReference type="Gene3D" id="1.10.10.10">
    <property type="entry name" value="Winged helix-like DNA-binding domain superfamily/Winged helix DNA-binding domain"/>
    <property type="match status" value="1"/>
</dbReference>
<gene>
    <name evidence="10" type="ORF">CAUJ_LOCUS6145</name>
</gene>
<evidence type="ECO:0000256" key="8">
    <source>
        <dbReference type="RuleBase" id="RU366044"/>
    </source>
</evidence>
<dbReference type="Pfam" id="PF05793">
    <property type="entry name" value="TFIIF_alpha"/>
    <property type="match status" value="1"/>
</dbReference>
<keyword evidence="11" id="KW-1185">Reference proteome</keyword>
<dbReference type="PANTHER" id="PTHR13011">
    <property type="entry name" value="TFIIF-ALPHA"/>
    <property type="match status" value="1"/>
</dbReference>
<protein>
    <recommendedName>
        <fullName evidence="8">Transcription initiation factor IIF subunit alpha</fullName>
    </recommendedName>
</protein>
<dbReference type="GO" id="GO:0032968">
    <property type="term" value="P:positive regulation of transcription elongation by RNA polymerase II"/>
    <property type="evidence" value="ECO:0007669"/>
    <property type="project" value="InterPro"/>
</dbReference>
<dbReference type="GO" id="GO:0006367">
    <property type="term" value="P:transcription initiation at RNA polymerase II promoter"/>
    <property type="evidence" value="ECO:0007669"/>
    <property type="project" value="InterPro"/>
</dbReference>
<feature type="compositionally biased region" description="Basic and acidic residues" evidence="9">
    <location>
        <begin position="277"/>
        <end position="307"/>
    </location>
</feature>
<dbReference type="OrthoDB" id="76676at2759"/>
<feature type="compositionally biased region" description="Acidic residues" evidence="9">
    <location>
        <begin position="207"/>
        <end position="221"/>
    </location>
</feature>
<reference evidence="10" key="1">
    <citation type="submission" date="2020-10" db="EMBL/GenBank/DDBJ databases">
        <authorList>
            <person name="Kikuchi T."/>
        </authorList>
    </citation>
    <scope>NUCLEOTIDE SEQUENCE</scope>
    <source>
        <strain evidence="10">NKZ352</strain>
    </source>
</reference>